<protein>
    <submittedName>
        <fullName evidence="1">Uncharacterized protein</fullName>
    </submittedName>
</protein>
<comment type="caution">
    <text evidence="1">The sequence shown here is derived from an EMBL/GenBank/DDBJ whole genome shotgun (WGS) entry which is preliminary data.</text>
</comment>
<organism evidence="1 2">
    <name type="scientific">Beauveria bassiana</name>
    <name type="common">White muscardine disease fungus</name>
    <name type="synonym">Tritirachium shiotae</name>
    <dbReference type="NCBI Taxonomy" id="176275"/>
    <lineage>
        <taxon>Eukaryota</taxon>
        <taxon>Fungi</taxon>
        <taxon>Dikarya</taxon>
        <taxon>Ascomycota</taxon>
        <taxon>Pezizomycotina</taxon>
        <taxon>Sordariomycetes</taxon>
        <taxon>Hypocreomycetidae</taxon>
        <taxon>Hypocreales</taxon>
        <taxon>Cordycipitaceae</taxon>
        <taxon>Beauveria</taxon>
    </lineage>
</organism>
<reference evidence="1 2" key="1">
    <citation type="journal article" date="2016" name="Appl. Microbiol. Biotechnol.">
        <title>Characterization of T-DNA insertion mutants with decreased virulence in the entomopathogenic fungus Beauveria bassiana JEF-007.</title>
        <authorList>
            <person name="Kim S."/>
            <person name="Lee S.J."/>
            <person name="Nai Y.S."/>
            <person name="Yu J.S."/>
            <person name="Lee M.R."/>
            <person name="Yang Y.T."/>
            <person name="Kim J.S."/>
        </authorList>
    </citation>
    <scope>NUCLEOTIDE SEQUENCE [LARGE SCALE GENOMIC DNA]</scope>
    <source>
        <strain evidence="1 2">JEF-007</strain>
    </source>
</reference>
<evidence type="ECO:0000313" key="1">
    <source>
        <dbReference type="EMBL" id="PMB63966.1"/>
    </source>
</evidence>
<dbReference type="EMBL" id="MRVG01000015">
    <property type="protein sequence ID" value="PMB63966.1"/>
    <property type="molecule type" value="Genomic_DNA"/>
</dbReference>
<name>A0A2N6N9M0_BEABA</name>
<accession>A0A2N6N9M0</accession>
<proteinExistence type="predicted"/>
<dbReference type="Proteomes" id="UP000235728">
    <property type="component" value="Unassembled WGS sequence"/>
</dbReference>
<evidence type="ECO:0000313" key="2">
    <source>
        <dbReference type="Proteomes" id="UP000235728"/>
    </source>
</evidence>
<dbReference type="AlphaFoldDB" id="A0A2N6N9M0"/>
<gene>
    <name evidence="1" type="ORF">BM221_010128</name>
</gene>
<sequence>MIRGKTRTEGDFWRRIVSGNYVRSVHMSGAIGPAKSAEYPELRVQEDAKWVGEDGTTGTKYEVRITSRQRDSQVLFD</sequence>